<dbReference type="AlphaFoldDB" id="A0A1R3GAE9"/>
<reference evidence="2 3" key="1">
    <citation type="submission" date="2013-09" db="EMBL/GenBank/DDBJ databases">
        <title>Corchorus capsularis genome sequencing.</title>
        <authorList>
            <person name="Alam M."/>
            <person name="Haque M.S."/>
            <person name="Islam M.S."/>
            <person name="Emdad E.M."/>
            <person name="Islam M.M."/>
            <person name="Ahmed B."/>
            <person name="Halim A."/>
            <person name="Hossen Q.M.M."/>
            <person name="Hossain M.Z."/>
            <person name="Ahmed R."/>
            <person name="Khan M.M."/>
            <person name="Islam R."/>
            <person name="Rashid M.M."/>
            <person name="Khan S.A."/>
            <person name="Rahman M.S."/>
            <person name="Alam M."/>
        </authorList>
    </citation>
    <scope>NUCLEOTIDE SEQUENCE [LARGE SCALE GENOMIC DNA]</scope>
    <source>
        <strain evidence="3">cv. CVL-1</strain>
        <tissue evidence="2">Whole seedling</tissue>
    </source>
</reference>
<organism evidence="2 3">
    <name type="scientific">Corchorus capsularis</name>
    <name type="common">Jute</name>
    <dbReference type="NCBI Taxonomy" id="210143"/>
    <lineage>
        <taxon>Eukaryota</taxon>
        <taxon>Viridiplantae</taxon>
        <taxon>Streptophyta</taxon>
        <taxon>Embryophyta</taxon>
        <taxon>Tracheophyta</taxon>
        <taxon>Spermatophyta</taxon>
        <taxon>Magnoliopsida</taxon>
        <taxon>eudicotyledons</taxon>
        <taxon>Gunneridae</taxon>
        <taxon>Pentapetalae</taxon>
        <taxon>rosids</taxon>
        <taxon>malvids</taxon>
        <taxon>Malvales</taxon>
        <taxon>Malvaceae</taxon>
        <taxon>Grewioideae</taxon>
        <taxon>Apeibeae</taxon>
        <taxon>Corchorus</taxon>
    </lineage>
</organism>
<keyword evidence="2" id="KW-0378">Hydrolase</keyword>
<dbReference type="Proteomes" id="UP000188268">
    <property type="component" value="Unassembled WGS sequence"/>
</dbReference>
<dbReference type="PANTHER" id="PTHR17630">
    <property type="entry name" value="DIENELACTONE HYDROLASE"/>
    <property type="match status" value="1"/>
</dbReference>
<keyword evidence="3" id="KW-1185">Reference proteome</keyword>
<dbReference type="InterPro" id="IPR029058">
    <property type="entry name" value="AB_hydrolase_fold"/>
</dbReference>
<evidence type="ECO:0000259" key="1">
    <source>
        <dbReference type="Pfam" id="PF01738"/>
    </source>
</evidence>
<dbReference type="InterPro" id="IPR002925">
    <property type="entry name" value="Dienelactn_hydro"/>
</dbReference>
<comment type="caution">
    <text evidence="2">The sequence shown here is derived from an EMBL/GenBank/DDBJ whole genome shotgun (WGS) entry which is preliminary data.</text>
</comment>
<dbReference type="OrthoDB" id="17560at2759"/>
<evidence type="ECO:0000313" key="2">
    <source>
        <dbReference type="EMBL" id="OMO55078.1"/>
    </source>
</evidence>
<dbReference type="STRING" id="210143.A0A1R3GAE9"/>
<dbReference type="Gramene" id="OMO55078">
    <property type="protein sequence ID" value="OMO55078"/>
    <property type="gene ID" value="CCACVL1_27409"/>
</dbReference>
<gene>
    <name evidence="2" type="ORF">CCACVL1_27409</name>
</gene>
<dbReference type="GO" id="GO:0016787">
    <property type="term" value="F:hydrolase activity"/>
    <property type="evidence" value="ECO:0007669"/>
    <property type="project" value="UniProtKB-KW"/>
</dbReference>
<dbReference type="Pfam" id="PF01738">
    <property type="entry name" value="DLH"/>
    <property type="match status" value="1"/>
</dbReference>
<protein>
    <submittedName>
        <fullName evidence="2">Dienelactone hydrolase</fullName>
    </submittedName>
</protein>
<accession>A0A1R3GAE9</accession>
<dbReference type="EMBL" id="AWWV01014777">
    <property type="protein sequence ID" value="OMO55078.1"/>
    <property type="molecule type" value="Genomic_DNA"/>
</dbReference>
<proteinExistence type="predicted"/>
<feature type="domain" description="Dienelactone hydrolase" evidence="1">
    <location>
        <begin position="29"/>
        <end position="238"/>
    </location>
</feature>
<dbReference type="Gene3D" id="3.40.50.1820">
    <property type="entry name" value="alpha/beta hydrolase"/>
    <property type="match status" value="1"/>
</dbReference>
<dbReference type="SUPFAM" id="SSF53474">
    <property type="entry name" value="alpha/beta-Hydrolases"/>
    <property type="match status" value="1"/>
</dbReference>
<name>A0A1R3GAE9_COCAP</name>
<dbReference type="PANTHER" id="PTHR17630:SF52">
    <property type="entry name" value="ENDO-1,3-1,4-BETA-D-GLUCANASE-LIKE PROTEIN"/>
    <property type="match status" value="1"/>
</dbReference>
<sequence>MSSSQCFENPPSKSTAWQGAGSVQEIGGFPAYVTGPPDSKLAILLVHDAFGYEPPKFRKLADKVAAAGYFVVAPDFVNGDPADLDNPQFDRHAWLKAHSPEKGAEDAKQVIAALKSKGASAIGAAGFCWGGWVVTNLASSDDIQAAVVLHPGPLTEDHIKKVKVPIAILGAENDPITPPEQLKQLGEILSTKTEFDSYVKIFPGVAHGWTVRYNAEDESAVKSAEEAHDDMLNWFAKYIK</sequence>
<evidence type="ECO:0000313" key="3">
    <source>
        <dbReference type="Proteomes" id="UP000188268"/>
    </source>
</evidence>
<dbReference type="OMA" id="PGKCCFE"/>